<dbReference type="Proteomes" id="UP000434101">
    <property type="component" value="Unassembled WGS sequence"/>
</dbReference>
<feature type="compositionally biased region" description="Basic and acidic residues" evidence="1">
    <location>
        <begin position="854"/>
        <end position="871"/>
    </location>
</feature>
<dbReference type="EMBL" id="WUYX01000026">
    <property type="protein sequence ID" value="MXV61896.1"/>
    <property type="molecule type" value="Genomic_DNA"/>
</dbReference>
<dbReference type="RefSeq" id="WP_328821287.1">
    <property type="nucleotide sequence ID" value="NZ_WUYX01000026.1"/>
</dbReference>
<comment type="caution">
    <text evidence="3">The sequence shown here is derived from an EMBL/GenBank/DDBJ whole genome shotgun (WGS) entry which is preliminary data.</text>
</comment>
<organism evidence="3 4">
    <name type="scientific">Natronorubrum halalkaliphilum</name>
    <dbReference type="NCBI Taxonomy" id="2691917"/>
    <lineage>
        <taxon>Archaea</taxon>
        <taxon>Methanobacteriati</taxon>
        <taxon>Methanobacteriota</taxon>
        <taxon>Stenosarchaea group</taxon>
        <taxon>Halobacteria</taxon>
        <taxon>Halobacteriales</taxon>
        <taxon>Natrialbaceae</taxon>
        <taxon>Natronorubrum</taxon>
    </lineage>
</organism>
<dbReference type="InterPro" id="IPR027417">
    <property type="entry name" value="P-loop_NTPase"/>
</dbReference>
<feature type="domain" description="PD-(D/E)XK endonuclease-like" evidence="2">
    <location>
        <begin position="484"/>
        <end position="692"/>
    </location>
</feature>
<sequence length="891" mass="101627">MSLKQSKPIDRLYHEVADYDLVIVPDSPLADALNRRLERAHFGPFAITPRRLATRRRETAEDRTAFLEVIDETDLGWKEIAYTVGNVLQCWEYRGSADAILEYEAFDTPAARTVVDIVGSLQTSSRLLAAYEIDADTDESVAVVGESQLTNLERSILPAEYDSIDRFTEDAFDLPAFRIFESPAAIVDAILDTVSQENADDIGIVLDSSSEYSPLVESALETAAVPYYGGPGFMDDRDHRAFVQLLRCTTAGSDTRVYSVKPLLSCLGATVPVEHDEKRLLDVDDPEIEWLCEFIDRTDALTFGETLNAYEDRAGRTLDPFRDELEELGILEEAITTDAIDRLAFYLETYEVPIDRDNEGVLLADAKSASFVDRPVVFYLGLDEDWTHDSPNRPWVDREEEYERNVDSFQSLLQSGVEQQYLVQDTAGSVPITPCLYFDELLESEFERFGDLESIRHARTRRTAGDGFEREPLDAAVDPDHVETVSQSGLNAYANSPRDYFFGRLVESPDKHYFADGNLFHDFAEFVVNHPEFVDNGRLEEAVDLMIEETRAFHRRIDLETQRTRYRIGLETICDYLEENAPTETTFLTPASGRGTNFFAASFDRDVDSPATERWFEDDDLRLKGKIDLVQSPTRLVDFKSGSRTSASQVTKHASIDDPSDRPNFQALLYLTYWRRQRPDESLEFTFFHFLETLDDVVAGEATLEDCLTTITYRPVPFDEFVQSRTVYDELREDAANDCNKTFSKSDYETYLATFDAYDVPRTRDADEMADSPFGEALVDRLVDDVGDYKYVRNGCMQAFRHLCGYRKAGYFVDDLDEFERFVDEQLEELNRYRRGEDRFPIDGRAGEPNYRYVDNRDMLLTESRPTRDDSPDAQTDEALAADPADSEVQR</sequence>
<evidence type="ECO:0000259" key="2">
    <source>
        <dbReference type="Pfam" id="PF12705"/>
    </source>
</evidence>
<feature type="region of interest" description="Disordered" evidence="1">
    <location>
        <begin position="854"/>
        <end position="891"/>
    </location>
</feature>
<dbReference type="AlphaFoldDB" id="A0A6B0VLL3"/>
<keyword evidence="4" id="KW-1185">Reference proteome</keyword>
<reference evidence="3 4" key="1">
    <citation type="submission" date="2020-01" db="EMBL/GenBank/DDBJ databases">
        <title>Natronorubrum sp. JWXQ-INN 674 isolated from Inner Mongolia Autonomous Region of China.</title>
        <authorList>
            <person name="Xue Q."/>
        </authorList>
    </citation>
    <scope>NUCLEOTIDE SEQUENCE [LARGE SCALE GENOMIC DNA]</scope>
    <source>
        <strain evidence="3 4">JWXQ-INN-674</strain>
    </source>
</reference>
<dbReference type="SUPFAM" id="SSF52540">
    <property type="entry name" value="P-loop containing nucleoside triphosphate hydrolases"/>
    <property type="match status" value="1"/>
</dbReference>
<evidence type="ECO:0000256" key="1">
    <source>
        <dbReference type="SAM" id="MobiDB-lite"/>
    </source>
</evidence>
<evidence type="ECO:0000313" key="4">
    <source>
        <dbReference type="Proteomes" id="UP000434101"/>
    </source>
</evidence>
<gene>
    <name evidence="3" type="ORF">GS429_07470</name>
</gene>
<evidence type="ECO:0000313" key="3">
    <source>
        <dbReference type="EMBL" id="MXV61896.1"/>
    </source>
</evidence>
<accession>A0A6B0VLL3</accession>
<dbReference type="Pfam" id="PF12705">
    <property type="entry name" value="PDDEXK_1"/>
    <property type="match status" value="1"/>
</dbReference>
<proteinExistence type="predicted"/>
<name>A0A6B0VLL3_9EURY</name>
<protein>
    <recommendedName>
        <fullName evidence="2">PD-(D/E)XK endonuclease-like domain-containing protein</fullName>
    </recommendedName>
</protein>
<dbReference type="InterPro" id="IPR038726">
    <property type="entry name" value="PDDEXK_AddAB-type"/>
</dbReference>